<dbReference type="SUPFAM" id="SSF63712">
    <property type="entry name" value="Nicotinic receptor ligand binding domain-like"/>
    <property type="match status" value="1"/>
</dbReference>
<dbReference type="SUPFAM" id="SSF90112">
    <property type="entry name" value="Neurotransmitter-gated ion-channel transmembrane pore"/>
    <property type="match status" value="1"/>
</dbReference>
<dbReference type="PANTHER" id="PTHR18945">
    <property type="entry name" value="NEUROTRANSMITTER GATED ION CHANNEL"/>
    <property type="match status" value="1"/>
</dbReference>
<dbReference type="InterPro" id="IPR006201">
    <property type="entry name" value="Neur_channel"/>
</dbReference>
<comment type="similarity">
    <text evidence="5">Belongs to the ligand-gated ion channel (TC 1.A.9) family.</text>
</comment>
<feature type="domain" description="Neurotransmitter-gated ion-channel transmembrane" evidence="7">
    <location>
        <begin position="142"/>
        <end position="259"/>
    </location>
</feature>
<gene>
    <name evidence="8" type="ORF">LSH36_444g02051</name>
</gene>
<comment type="caution">
    <text evidence="8">The sequence shown here is derived from an EMBL/GenBank/DDBJ whole genome shotgun (WGS) entry which is preliminary data.</text>
</comment>
<sequence length="350" mass="39539">MEYSFVLNCSFIFDESSAGSFYKSSFTENFRVRVRYDGRITWAFGGEMSTICTLDMTFYPLDLQKCELQIENWAYNGLEVSLINKRSSIEMDAYEPNGVWTVVSTHTQHYNHTYVAEGDAHFPEIRFTLYLKRKALFYVLNLVVPCGLIIIVALAVFWLPADSGEKVSLGVTVLLAFSVFQLVIAEHTPVNSDFTPVLARMVLSIMSLSSMSVLTSIWILYLHHKDGSTSVPHCVKVFAFKGLAYILCMQASVPPVRKKKVAPKPTMINVDEESNGPRSPGVMSSSPDLISILDNLTFITDKLKEQDEEAIVIAEWRAVAKILDRFLFWASTFAIILIFVILISRQDLEH</sequence>
<proteinExistence type="inferred from homology"/>
<dbReference type="AlphaFoldDB" id="A0AAD9MXN0"/>
<dbReference type="InterPro" id="IPR036719">
    <property type="entry name" value="Neuro-gated_channel_TM_sf"/>
</dbReference>
<dbReference type="CDD" id="cd18989">
    <property type="entry name" value="LGIC_ECD_cation"/>
    <property type="match status" value="1"/>
</dbReference>
<evidence type="ECO:0000313" key="9">
    <source>
        <dbReference type="Proteomes" id="UP001208570"/>
    </source>
</evidence>
<dbReference type="EMBL" id="JAODUP010000444">
    <property type="protein sequence ID" value="KAK2149617.1"/>
    <property type="molecule type" value="Genomic_DNA"/>
</dbReference>
<dbReference type="InterPro" id="IPR038050">
    <property type="entry name" value="Neuro_actylchol_rec"/>
</dbReference>
<keyword evidence="5" id="KW-0407">Ion channel</keyword>
<dbReference type="GO" id="GO:0005230">
    <property type="term" value="F:extracellular ligand-gated monoatomic ion channel activity"/>
    <property type="evidence" value="ECO:0007669"/>
    <property type="project" value="InterPro"/>
</dbReference>
<evidence type="ECO:0000256" key="3">
    <source>
        <dbReference type="ARBA" id="ARBA00022989"/>
    </source>
</evidence>
<name>A0AAD9MXN0_9ANNE</name>
<dbReference type="FunFam" id="1.20.58.390:FF:000043">
    <property type="entry name" value="AcetylCholine Receptor"/>
    <property type="match status" value="1"/>
</dbReference>
<keyword evidence="2 5" id="KW-0812">Transmembrane</keyword>
<feature type="transmembrane region" description="Helical" evidence="5">
    <location>
        <begin position="167"/>
        <end position="185"/>
    </location>
</feature>
<dbReference type="CDD" id="cd19051">
    <property type="entry name" value="LGIC_TM_cation"/>
    <property type="match status" value="1"/>
</dbReference>
<evidence type="ECO:0000259" key="6">
    <source>
        <dbReference type="Pfam" id="PF02931"/>
    </source>
</evidence>
<dbReference type="GO" id="GO:0016020">
    <property type="term" value="C:membrane"/>
    <property type="evidence" value="ECO:0007669"/>
    <property type="project" value="UniProtKB-SubCell"/>
</dbReference>
<evidence type="ECO:0000259" key="7">
    <source>
        <dbReference type="Pfam" id="PF02932"/>
    </source>
</evidence>
<dbReference type="Gene3D" id="1.20.58.390">
    <property type="entry name" value="Neurotransmitter-gated ion-channel transmembrane domain"/>
    <property type="match status" value="2"/>
</dbReference>
<organism evidence="8 9">
    <name type="scientific">Paralvinella palmiformis</name>
    <dbReference type="NCBI Taxonomy" id="53620"/>
    <lineage>
        <taxon>Eukaryota</taxon>
        <taxon>Metazoa</taxon>
        <taxon>Spiralia</taxon>
        <taxon>Lophotrochozoa</taxon>
        <taxon>Annelida</taxon>
        <taxon>Polychaeta</taxon>
        <taxon>Sedentaria</taxon>
        <taxon>Canalipalpata</taxon>
        <taxon>Terebellida</taxon>
        <taxon>Terebelliformia</taxon>
        <taxon>Alvinellidae</taxon>
        <taxon>Paralvinella</taxon>
    </lineage>
</organism>
<keyword evidence="5" id="KW-0406">Ion transport</keyword>
<evidence type="ECO:0000256" key="2">
    <source>
        <dbReference type="ARBA" id="ARBA00022692"/>
    </source>
</evidence>
<feature type="transmembrane region" description="Helical" evidence="5">
    <location>
        <begin position="326"/>
        <end position="344"/>
    </location>
</feature>
<dbReference type="Gene3D" id="2.70.170.10">
    <property type="entry name" value="Neurotransmitter-gated ion-channel ligand-binding domain"/>
    <property type="match status" value="1"/>
</dbReference>
<dbReference type="Pfam" id="PF02932">
    <property type="entry name" value="Neur_chan_memb"/>
    <property type="match status" value="1"/>
</dbReference>
<dbReference type="Proteomes" id="UP001208570">
    <property type="component" value="Unassembled WGS sequence"/>
</dbReference>
<dbReference type="GO" id="GO:0004888">
    <property type="term" value="F:transmembrane signaling receptor activity"/>
    <property type="evidence" value="ECO:0007669"/>
    <property type="project" value="InterPro"/>
</dbReference>
<keyword evidence="4 5" id="KW-0472">Membrane</keyword>
<reference evidence="8" key="1">
    <citation type="journal article" date="2023" name="Mol. Biol. Evol.">
        <title>Third-Generation Sequencing Reveals the Adaptive Role of the Epigenome in Three Deep-Sea Polychaetes.</title>
        <authorList>
            <person name="Perez M."/>
            <person name="Aroh O."/>
            <person name="Sun Y."/>
            <person name="Lan Y."/>
            <person name="Juniper S.K."/>
            <person name="Young C.R."/>
            <person name="Angers B."/>
            <person name="Qian P.Y."/>
        </authorList>
    </citation>
    <scope>NUCLEOTIDE SEQUENCE</scope>
    <source>
        <strain evidence="8">P08H-3</strain>
    </source>
</reference>
<dbReference type="InterPro" id="IPR018000">
    <property type="entry name" value="Neurotransmitter_ion_chnl_CS"/>
</dbReference>
<keyword evidence="5" id="KW-0813">Transport</keyword>
<evidence type="ECO:0000256" key="4">
    <source>
        <dbReference type="ARBA" id="ARBA00023136"/>
    </source>
</evidence>
<dbReference type="InterPro" id="IPR006029">
    <property type="entry name" value="Neurotrans-gated_channel_TM"/>
</dbReference>
<feature type="transmembrane region" description="Helical" evidence="5">
    <location>
        <begin position="197"/>
        <end position="221"/>
    </location>
</feature>
<evidence type="ECO:0000256" key="1">
    <source>
        <dbReference type="ARBA" id="ARBA00004141"/>
    </source>
</evidence>
<accession>A0AAD9MXN0</accession>
<protein>
    <submittedName>
        <fullName evidence="8">Uncharacterized protein</fullName>
    </submittedName>
</protein>
<dbReference type="InterPro" id="IPR036734">
    <property type="entry name" value="Neur_chan_lig-bd_sf"/>
</dbReference>
<keyword evidence="3 5" id="KW-1133">Transmembrane helix</keyword>
<dbReference type="PROSITE" id="PS00236">
    <property type="entry name" value="NEUROTR_ION_CHANNEL"/>
    <property type="match status" value="1"/>
</dbReference>
<dbReference type="PRINTS" id="PR00252">
    <property type="entry name" value="NRIONCHANNEL"/>
</dbReference>
<keyword evidence="9" id="KW-1185">Reference proteome</keyword>
<evidence type="ECO:0000313" key="8">
    <source>
        <dbReference type="EMBL" id="KAK2149617.1"/>
    </source>
</evidence>
<evidence type="ECO:0000256" key="5">
    <source>
        <dbReference type="RuleBase" id="RU000687"/>
    </source>
</evidence>
<feature type="transmembrane region" description="Helical" evidence="5">
    <location>
        <begin position="135"/>
        <end position="161"/>
    </location>
</feature>
<dbReference type="InterPro" id="IPR006202">
    <property type="entry name" value="Neur_chan_lig-bd"/>
</dbReference>
<feature type="domain" description="Neurotransmitter-gated ion-channel ligand-binding" evidence="6">
    <location>
        <begin position="27"/>
        <end position="134"/>
    </location>
</feature>
<dbReference type="Pfam" id="PF02931">
    <property type="entry name" value="Neur_chan_LBD"/>
    <property type="match status" value="1"/>
</dbReference>
<comment type="subcellular location">
    <subcellularLocation>
        <location evidence="1">Membrane</location>
        <topology evidence="1">Multi-pass membrane protein</topology>
    </subcellularLocation>
</comment>